<evidence type="ECO:0000313" key="2">
    <source>
        <dbReference type="Proteomes" id="UP000191004"/>
    </source>
</evidence>
<keyword evidence="2" id="KW-1185">Reference proteome</keyword>
<comment type="caution">
    <text evidence="1">The sequence shown here is derived from an EMBL/GenBank/DDBJ whole genome shotgun (WGS) entry which is preliminary data.</text>
</comment>
<sequence>MWSMWSKGFMSLQGISQGDSRKATDTVLHRGEWRAASIQGLVLLGLVTLPKVGGDGWGGESNSLIDLFFLFPLFPLLQRSISTGTTLKKAAWPPNFASADPVLSCPVCRMSDELCQQITYSTSKRQYQNTDVWPTPLAAPCESLLDIASNPSLVERARVAYHTYASAITPNPFVCACAILTGLLFEHWRDCASALALTNQSA</sequence>
<reference evidence="1 2" key="1">
    <citation type="submission" date="2016-04" db="EMBL/GenBank/DDBJ databases">
        <title>Multiple horizontal gene transfer events from other fungi enriched the ability of the initially mycotrophic fungus Trichoderma (Ascomycota) to feed on dead plant biomass.</title>
        <authorList>
            <person name="Atanasova L."/>
            <person name="Chenthamara K."/>
            <person name="Zhang J."/>
            <person name="Grujic M."/>
            <person name="Henrissat B."/>
            <person name="Kuo A."/>
            <person name="Aertz A."/>
            <person name="Salamov A."/>
            <person name="Lipzen A."/>
            <person name="Labutti K."/>
            <person name="Barry K."/>
            <person name="Miao Y."/>
            <person name="Rahimi M.J."/>
            <person name="Shen Q."/>
            <person name="Grigoriev I.V."/>
            <person name="Kubicek C.P."/>
            <person name="Druzhinina I.S."/>
        </authorList>
    </citation>
    <scope>NUCLEOTIDE SEQUENCE [LARGE SCALE GENOMIC DNA]</scope>
    <source>
        <strain evidence="1 2">NJAU 4742</strain>
    </source>
</reference>
<dbReference type="AlphaFoldDB" id="A0A1T3CFG0"/>
<proteinExistence type="predicted"/>
<organism evidence="1 2">
    <name type="scientific">Trichoderma guizhouense</name>
    <dbReference type="NCBI Taxonomy" id="1491466"/>
    <lineage>
        <taxon>Eukaryota</taxon>
        <taxon>Fungi</taxon>
        <taxon>Dikarya</taxon>
        <taxon>Ascomycota</taxon>
        <taxon>Pezizomycotina</taxon>
        <taxon>Sordariomycetes</taxon>
        <taxon>Hypocreomycetidae</taxon>
        <taxon>Hypocreales</taxon>
        <taxon>Hypocreaceae</taxon>
        <taxon>Trichoderma</taxon>
    </lineage>
</organism>
<dbReference type="EMBL" id="LVVK01000018">
    <property type="protein sequence ID" value="OPB39784.1"/>
    <property type="molecule type" value="Genomic_DNA"/>
</dbReference>
<name>A0A1T3CFG0_9HYPO</name>
<protein>
    <submittedName>
        <fullName evidence="1">Uncharacterized protein</fullName>
    </submittedName>
</protein>
<evidence type="ECO:0000313" key="1">
    <source>
        <dbReference type="EMBL" id="OPB39784.1"/>
    </source>
</evidence>
<accession>A0A1T3CFG0</accession>
<gene>
    <name evidence="1" type="ORF">A0O28_0096310</name>
</gene>
<dbReference type="Proteomes" id="UP000191004">
    <property type="component" value="Unassembled WGS sequence"/>
</dbReference>